<feature type="transmembrane region" description="Helical" evidence="1">
    <location>
        <begin position="43"/>
        <end position="62"/>
    </location>
</feature>
<feature type="transmembrane region" description="Helical" evidence="1">
    <location>
        <begin position="20"/>
        <end position="37"/>
    </location>
</feature>
<sequence length="87" mass="9111">MPQDVANNPLLRRLARIPKGTALLGTLALLLVAVLLPNPYGGILLLALAAALAALLVTTWPVQPPATRALRVVVLTLLTAAALTRLF</sequence>
<dbReference type="EMBL" id="BONG01000004">
    <property type="protein sequence ID" value="GIF87541.1"/>
    <property type="molecule type" value="Genomic_DNA"/>
</dbReference>
<keyword evidence="3" id="KW-1185">Reference proteome</keyword>
<feature type="transmembrane region" description="Helical" evidence="1">
    <location>
        <begin position="69"/>
        <end position="86"/>
    </location>
</feature>
<organism evidence="2 3">
    <name type="scientific">Catellatospora chokoriensis</name>
    <dbReference type="NCBI Taxonomy" id="310353"/>
    <lineage>
        <taxon>Bacteria</taxon>
        <taxon>Bacillati</taxon>
        <taxon>Actinomycetota</taxon>
        <taxon>Actinomycetes</taxon>
        <taxon>Micromonosporales</taxon>
        <taxon>Micromonosporaceae</taxon>
        <taxon>Catellatospora</taxon>
    </lineage>
</organism>
<protein>
    <submittedName>
        <fullName evidence="2">Uncharacterized protein</fullName>
    </submittedName>
</protein>
<accession>A0A8J3JUY7</accession>
<dbReference type="RefSeq" id="WP_239120286.1">
    <property type="nucleotide sequence ID" value="NZ_BAAALB010000014.1"/>
</dbReference>
<evidence type="ECO:0000313" key="3">
    <source>
        <dbReference type="Proteomes" id="UP000619293"/>
    </source>
</evidence>
<proteinExistence type="predicted"/>
<dbReference type="Proteomes" id="UP000619293">
    <property type="component" value="Unassembled WGS sequence"/>
</dbReference>
<keyword evidence="1" id="KW-0472">Membrane</keyword>
<evidence type="ECO:0000313" key="2">
    <source>
        <dbReference type="EMBL" id="GIF87541.1"/>
    </source>
</evidence>
<keyword evidence="1" id="KW-0812">Transmembrane</keyword>
<keyword evidence="1" id="KW-1133">Transmembrane helix</keyword>
<gene>
    <name evidence="2" type="ORF">Cch02nite_09850</name>
</gene>
<dbReference type="AlphaFoldDB" id="A0A8J3JUY7"/>
<evidence type="ECO:0000256" key="1">
    <source>
        <dbReference type="SAM" id="Phobius"/>
    </source>
</evidence>
<comment type="caution">
    <text evidence="2">The sequence shown here is derived from an EMBL/GenBank/DDBJ whole genome shotgun (WGS) entry which is preliminary data.</text>
</comment>
<name>A0A8J3JUY7_9ACTN</name>
<reference evidence="2 3" key="1">
    <citation type="submission" date="2021-01" db="EMBL/GenBank/DDBJ databases">
        <title>Whole genome shotgun sequence of Catellatospora chokoriensis NBRC 107358.</title>
        <authorList>
            <person name="Komaki H."/>
            <person name="Tamura T."/>
        </authorList>
    </citation>
    <scope>NUCLEOTIDE SEQUENCE [LARGE SCALE GENOMIC DNA]</scope>
    <source>
        <strain evidence="2 3">NBRC 107358</strain>
    </source>
</reference>